<evidence type="ECO:0000313" key="3">
    <source>
        <dbReference type="EMBL" id="TKA34363.1"/>
    </source>
</evidence>
<dbReference type="Proteomes" id="UP000308549">
    <property type="component" value="Unassembled WGS sequence"/>
</dbReference>
<sequence length="264" mass="28603">MPTYALLGATGSTGSAILRYLLEVPPKDLTLHILVRNKSKLLQQFPNLESSSIKPFPLQITEGTPDDAASLRQCLKDADVVFMCIATNQSVPGQSLAQDTTKSIIAALHNLRKDQSSIGQYTTPTILMLRTASLNKTFAAQAGFAKHLVHFCLHYVYADLQAACDDLESTARDHPGLLDFVLVDPPAIHDPQGTTRTGHRLELERNPSSTLMYADLGAGFVEVAERRREFRGLGVGVSATGVVNETWGILAGYLGMGLKSRIIG</sequence>
<keyword evidence="4" id="KW-1185">Reference proteome</keyword>
<dbReference type="EMBL" id="NAJL01000001">
    <property type="protein sequence ID" value="TKA34363.1"/>
    <property type="molecule type" value="Genomic_DNA"/>
</dbReference>
<dbReference type="InterPro" id="IPR016040">
    <property type="entry name" value="NAD(P)-bd_dom"/>
</dbReference>
<comment type="caution">
    <text evidence="3">The sequence shown here is derived from an EMBL/GenBank/DDBJ whole genome shotgun (WGS) entry which is preliminary data.</text>
</comment>
<dbReference type="InterPro" id="IPR036291">
    <property type="entry name" value="NAD(P)-bd_dom_sf"/>
</dbReference>
<comment type="similarity">
    <text evidence="1">Belongs to the avfA family.</text>
</comment>
<dbReference type="PANTHER" id="PTHR43355:SF2">
    <property type="entry name" value="FLAVIN REDUCTASE (NADPH)"/>
    <property type="match status" value="1"/>
</dbReference>
<evidence type="ECO:0000256" key="1">
    <source>
        <dbReference type="ARBA" id="ARBA00038376"/>
    </source>
</evidence>
<protein>
    <recommendedName>
        <fullName evidence="2">NAD(P)-binding domain-containing protein</fullName>
    </recommendedName>
</protein>
<dbReference type="SUPFAM" id="SSF51735">
    <property type="entry name" value="NAD(P)-binding Rossmann-fold domains"/>
    <property type="match status" value="1"/>
</dbReference>
<dbReference type="InterPro" id="IPR051606">
    <property type="entry name" value="Polyketide_Oxido-like"/>
</dbReference>
<reference evidence="3 4" key="1">
    <citation type="submission" date="2017-03" db="EMBL/GenBank/DDBJ databases">
        <title>Genomes of endolithic fungi from Antarctica.</title>
        <authorList>
            <person name="Coleine C."/>
            <person name="Masonjones S."/>
            <person name="Stajich J.E."/>
        </authorList>
    </citation>
    <scope>NUCLEOTIDE SEQUENCE [LARGE SCALE GENOMIC DNA]</scope>
    <source>
        <strain evidence="3 4">CCFEE 6315</strain>
    </source>
</reference>
<dbReference type="Pfam" id="PF13460">
    <property type="entry name" value="NAD_binding_10"/>
    <property type="match status" value="1"/>
</dbReference>
<dbReference type="PANTHER" id="PTHR43355">
    <property type="entry name" value="FLAVIN REDUCTASE (NADPH)"/>
    <property type="match status" value="1"/>
</dbReference>
<dbReference type="AlphaFoldDB" id="A0A4U0UFN0"/>
<dbReference type="GO" id="GO:0016646">
    <property type="term" value="F:oxidoreductase activity, acting on the CH-NH group of donors, NAD or NADP as acceptor"/>
    <property type="evidence" value="ECO:0007669"/>
    <property type="project" value="TreeGrafter"/>
</dbReference>
<evidence type="ECO:0000259" key="2">
    <source>
        <dbReference type="Pfam" id="PF13460"/>
    </source>
</evidence>
<gene>
    <name evidence="3" type="ORF">B0A50_00345</name>
</gene>
<evidence type="ECO:0000313" key="4">
    <source>
        <dbReference type="Proteomes" id="UP000308549"/>
    </source>
</evidence>
<feature type="domain" description="NAD(P)-binding" evidence="2">
    <location>
        <begin position="8"/>
        <end position="197"/>
    </location>
</feature>
<accession>A0A4U0UFN0</accession>
<name>A0A4U0UFN0_9PEZI</name>
<proteinExistence type="inferred from homology"/>
<organism evidence="3 4">
    <name type="scientific">Salinomyces thailandicus</name>
    <dbReference type="NCBI Taxonomy" id="706561"/>
    <lineage>
        <taxon>Eukaryota</taxon>
        <taxon>Fungi</taxon>
        <taxon>Dikarya</taxon>
        <taxon>Ascomycota</taxon>
        <taxon>Pezizomycotina</taxon>
        <taxon>Dothideomycetes</taxon>
        <taxon>Dothideomycetidae</taxon>
        <taxon>Mycosphaerellales</taxon>
        <taxon>Teratosphaeriaceae</taxon>
        <taxon>Salinomyces</taxon>
    </lineage>
</organism>
<dbReference type="Gene3D" id="3.40.50.720">
    <property type="entry name" value="NAD(P)-binding Rossmann-like Domain"/>
    <property type="match status" value="1"/>
</dbReference>
<dbReference type="OrthoDB" id="10254221at2759"/>